<dbReference type="InterPro" id="IPR005119">
    <property type="entry name" value="LysR_subst-bd"/>
</dbReference>
<dbReference type="KEGG" id="btrm:SAMEA390648701621"/>
<evidence type="ECO:0000256" key="3">
    <source>
        <dbReference type="ARBA" id="ARBA00023125"/>
    </source>
</evidence>
<dbReference type="RefSeq" id="WP_033535082.1">
    <property type="nucleotide sequence ID" value="NZ_CP016340.1"/>
</dbReference>
<evidence type="ECO:0000256" key="1">
    <source>
        <dbReference type="ARBA" id="ARBA00009437"/>
    </source>
</evidence>
<name>A0A157R9X7_9BORD</name>
<reference evidence="6 7" key="1">
    <citation type="submission" date="2016-04" db="EMBL/GenBank/DDBJ databases">
        <authorList>
            <consortium name="Pathogen Informatics"/>
        </authorList>
    </citation>
    <scope>NUCLEOTIDE SEQUENCE [LARGE SCALE GENOMIC DNA]</scope>
    <source>
        <strain evidence="6 7">H044680328</strain>
    </source>
</reference>
<keyword evidence="7" id="KW-1185">Reference proteome</keyword>
<dbReference type="SUPFAM" id="SSF53850">
    <property type="entry name" value="Periplasmic binding protein-like II"/>
    <property type="match status" value="1"/>
</dbReference>
<dbReference type="GO" id="GO:0003677">
    <property type="term" value="F:DNA binding"/>
    <property type="evidence" value="ECO:0007669"/>
    <property type="project" value="UniProtKB-KW"/>
</dbReference>
<comment type="similarity">
    <text evidence="1">Belongs to the LysR transcriptional regulatory family.</text>
</comment>
<dbReference type="Pfam" id="PF03466">
    <property type="entry name" value="LysR_substrate"/>
    <property type="match status" value="1"/>
</dbReference>
<dbReference type="Gene3D" id="1.10.10.10">
    <property type="entry name" value="Winged helix-like DNA-binding domain superfamily/Winged helix DNA-binding domain"/>
    <property type="match status" value="1"/>
</dbReference>
<feature type="domain" description="HTH lysR-type" evidence="5">
    <location>
        <begin position="8"/>
        <end position="65"/>
    </location>
</feature>
<keyword evidence="3" id="KW-0238">DNA-binding</keyword>
<accession>A0A157R9X7</accession>
<dbReference type="PANTHER" id="PTHR30537:SF5">
    <property type="entry name" value="HTH-TYPE TRANSCRIPTIONAL ACTIVATOR TTDR-RELATED"/>
    <property type="match status" value="1"/>
</dbReference>
<evidence type="ECO:0000313" key="6">
    <source>
        <dbReference type="EMBL" id="SAI69031.1"/>
    </source>
</evidence>
<dbReference type="Proteomes" id="UP000076825">
    <property type="component" value="Chromosome 1"/>
</dbReference>
<evidence type="ECO:0000256" key="2">
    <source>
        <dbReference type="ARBA" id="ARBA00023015"/>
    </source>
</evidence>
<dbReference type="FunFam" id="1.10.10.10:FF:000001">
    <property type="entry name" value="LysR family transcriptional regulator"/>
    <property type="match status" value="1"/>
</dbReference>
<dbReference type="InterPro" id="IPR000847">
    <property type="entry name" value="LysR_HTH_N"/>
</dbReference>
<dbReference type="PATRIC" id="fig|123899.6.peg.1602"/>
<protein>
    <submittedName>
        <fullName evidence="6">LysR family transcriptional regulator</fullName>
    </submittedName>
</protein>
<keyword evidence="4" id="KW-0804">Transcription</keyword>
<proteinExistence type="inferred from homology"/>
<dbReference type="PANTHER" id="PTHR30537">
    <property type="entry name" value="HTH-TYPE TRANSCRIPTIONAL REGULATOR"/>
    <property type="match status" value="1"/>
</dbReference>
<dbReference type="InterPro" id="IPR058163">
    <property type="entry name" value="LysR-type_TF_proteobact-type"/>
</dbReference>
<dbReference type="InterPro" id="IPR036390">
    <property type="entry name" value="WH_DNA-bd_sf"/>
</dbReference>
<dbReference type="InterPro" id="IPR036388">
    <property type="entry name" value="WH-like_DNA-bd_sf"/>
</dbReference>
<dbReference type="AlphaFoldDB" id="A0A157R9X7"/>
<gene>
    <name evidence="6" type="primary">dmlR_6</name>
    <name evidence="6" type="ORF">SAMEA3906487_01621</name>
</gene>
<sequence length="304" mass="33673">MNRKFEGLHLSSIELFCLVADHSGFSPAANHAGLTAAAVSRSIARLEARLGVRLFHRTTRQVRLTSAGERYRAECQRALDVLAEAEREVTGGQTQPSGKLRISLPTSYGHYRILPLIGQLRSRYPQISLDLHLSNQNIDFVADNFDLAVRARIPPDSGLIARKLEDTPLVIVAAPQYLQGRDAPTTPADLHQHECIQFVLPSSGLPVPWLLKHGKQTFEHIVPTGLQCHEDILGPVTLARNAAGITQTYRFLVDDDLRAGRLVELLPDYAGASRPFSLIYSANRHMPLRMRVVIDFLLEKLGAA</sequence>
<keyword evidence="2" id="KW-0805">Transcription regulation</keyword>
<dbReference type="PROSITE" id="PS50931">
    <property type="entry name" value="HTH_LYSR"/>
    <property type="match status" value="1"/>
</dbReference>
<dbReference type="OrthoDB" id="9810065at2"/>
<evidence type="ECO:0000256" key="4">
    <source>
        <dbReference type="ARBA" id="ARBA00023163"/>
    </source>
</evidence>
<evidence type="ECO:0000313" key="7">
    <source>
        <dbReference type="Proteomes" id="UP000076825"/>
    </source>
</evidence>
<dbReference type="STRING" id="123899.SAMEA3906487_01621"/>
<dbReference type="eggNOG" id="COG0583">
    <property type="taxonomic scope" value="Bacteria"/>
</dbReference>
<dbReference type="Pfam" id="PF00126">
    <property type="entry name" value="HTH_1"/>
    <property type="match status" value="1"/>
</dbReference>
<evidence type="ECO:0000259" key="5">
    <source>
        <dbReference type="PROSITE" id="PS50931"/>
    </source>
</evidence>
<organism evidence="6 7">
    <name type="scientific">Bordetella trematum</name>
    <dbReference type="NCBI Taxonomy" id="123899"/>
    <lineage>
        <taxon>Bacteria</taxon>
        <taxon>Pseudomonadati</taxon>
        <taxon>Pseudomonadota</taxon>
        <taxon>Betaproteobacteria</taxon>
        <taxon>Burkholderiales</taxon>
        <taxon>Alcaligenaceae</taxon>
        <taxon>Bordetella</taxon>
    </lineage>
</organism>
<dbReference type="SUPFAM" id="SSF46785">
    <property type="entry name" value="Winged helix' DNA-binding domain"/>
    <property type="match status" value="1"/>
</dbReference>
<dbReference type="GeneID" id="56591089"/>
<dbReference type="CDD" id="cd08422">
    <property type="entry name" value="PBP2_CrgA_like"/>
    <property type="match status" value="1"/>
</dbReference>
<dbReference type="GO" id="GO:0003700">
    <property type="term" value="F:DNA-binding transcription factor activity"/>
    <property type="evidence" value="ECO:0007669"/>
    <property type="project" value="InterPro"/>
</dbReference>
<dbReference type="Gene3D" id="3.40.190.290">
    <property type="match status" value="1"/>
</dbReference>
<dbReference type="EMBL" id="LT546645">
    <property type="protein sequence ID" value="SAI69031.1"/>
    <property type="molecule type" value="Genomic_DNA"/>
</dbReference>